<dbReference type="EMBL" id="FNOM01000005">
    <property type="protein sequence ID" value="SDX10318.1"/>
    <property type="molecule type" value="Genomic_DNA"/>
</dbReference>
<proteinExistence type="inferred from homology"/>
<dbReference type="InterPro" id="IPR002347">
    <property type="entry name" value="SDR_fam"/>
</dbReference>
<dbReference type="PANTHER" id="PTHR42879:SF6">
    <property type="entry name" value="NADPH-DEPENDENT REDUCTASE BACG"/>
    <property type="match status" value="1"/>
</dbReference>
<organism evidence="2 3">
    <name type="scientific">Roseicitreum antarcticum</name>
    <dbReference type="NCBI Taxonomy" id="564137"/>
    <lineage>
        <taxon>Bacteria</taxon>
        <taxon>Pseudomonadati</taxon>
        <taxon>Pseudomonadota</taxon>
        <taxon>Alphaproteobacteria</taxon>
        <taxon>Rhodobacterales</taxon>
        <taxon>Paracoccaceae</taxon>
        <taxon>Roseicitreum</taxon>
    </lineage>
</organism>
<dbReference type="InterPro" id="IPR050259">
    <property type="entry name" value="SDR"/>
</dbReference>
<dbReference type="Proteomes" id="UP000198539">
    <property type="component" value="Unassembled WGS sequence"/>
</dbReference>
<gene>
    <name evidence="2" type="ORF">SAMN04488238_105187</name>
</gene>
<dbReference type="Gene3D" id="3.40.50.720">
    <property type="entry name" value="NAD(P)-binding Rossmann-like Domain"/>
    <property type="match status" value="1"/>
</dbReference>
<dbReference type="PRINTS" id="PR00081">
    <property type="entry name" value="GDHRDH"/>
</dbReference>
<dbReference type="AlphaFoldDB" id="A0A1H2YZZ2"/>
<evidence type="ECO:0000256" key="1">
    <source>
        <dbReference type="ARBA" id="ARBA00006484"/>
    </source>
</evidence>
<dbReference type="SUPFAM" id="SSF51735">
    <property type="entry name" value="NAD(P)-binding Rossmann-fold domains"/>
    <property type="match status" value="1"/>
</dbReference>
<comment type="similarity">
    <text evidence="1">Belongs to the short-chain dehydrogenases/reductases (SDR) family.</text>
</comment>
<evidence type="ECO:0000313" key="3">
    <source>
        <dbReference type="Proteomes" id="UP000198539"/>
    </source>
</evidence>
<name>A0A1H2YZZ2_9RHOB</name>
<accession>A0A1H2YZZ2</accession>
<reference evidence="2 3" key="1">
    <citation type="submission" date="2016-10" db="EMBL/GenBank/DDBJ databases">
        <authorList>
            <person name="de Groot N.N."/>
        </authorList>
    </citation>
    <scope>NUCLEOTIDE SEQUENCE [LARGE SCALE GENOMIC DNA]</scope>
    <source>
        <strain evidence="2 3">CGMCC 1.8894</strain>
    </source>
</reference>
<keyword evidence="3" id="KW-1185">Reference proteome</keyword>
<dbReference type="Pfam" id="PF13561">
    <property type="entry name" value="adh_short_C2"/>
    <property type="match status" value="1"/>
</dbReference>
<evidence type="ECO:0000313" key="2">
    <source>
        <dbReference type="EMBL" id="SDX10318.1"/>
    </source>
</evidence>
<dbReference type="OrthoDB" id="9804774at2"/>
<protein>
    <submittedName>
        <fullName evidence="2">3-oxoacyl-[acyl-carrier protein] reductase</fullName>
    </submittedName>
</protein>
<dbReference type="STRING" id="564137.SAMN04488238_105187"/>
<dbReference type="RefSeq" id="WP_092888757.1">
    <property type="nucleotide sequence ID" value="NZ_CP061502.1"/>
</dbReference>
<sequence length="261" mass="27689">MHLGLEGRTAIVTAASRGLGRAVAVSLAREGVSLVINARGADALNETAQALRDDFGATVTAVAADFNTTEGRAAILDAAGGRADILVNNPGRRQVPTPYAQIKPEDWRSWLEDHFLSSIEMIQAVAPGMQERRFGRIVNMSVSFIKFPQVGFAHSHAARLALSGATAAMVRELIPHNVTINTVCPGLFDTDALHTNLHGHAERGNTTYEAIVADRVKSCPAGRFADPSECGDLVAYLCSAQAGFMSGQNIVNDGGVHQGLF</sequence>
<dbReference type="PANTHER" id="PTHR42879">
    <property type="entry name" value="3-OXOACYL-(ACYL-CARRIER-PROTEIN) REDUCTASE"/>
    <property type="match status" value="1"/>
</dbReference>
<dbReference type="InterPro" id="IPR036291">
    <property type="entry name" value="NAD(P)-bd_dom_sf"/>
</dbReference>